<feature type="transmembrane region" description="Helical" evidence="9">
    <location>
        <begin position="205"/>
        <end position="224"/>
    </location>
</feature>
<evidence type="ECO:0000313" key="10">
    <source>
        <dbReference type="EMBL" id="SBO24616.1"/>
    </source>
</evidence>
<evidence type="ECO:0000313" key="11">
    <source>
        <dbReference type="Proteomes" id="UP000182128"/>
    </source>
</evidence>
<evidence type="ECO:0000256" key="8">
    <source>
        <dbReference type="ARBA" id="ARBA00023136"/>
    </source>
</evidence>
<feature type="transmembrane region" description="Helical" evidence="9">
    <location>
        <begin position="497"/>
        <end position="526"/>
    </location>
</feature>
<protein>
    <submittedName>
        <fullName evidence="10">GPI transamidase subunit PIG-U, putative</fullName>
    </submittedName>
</protein>
<comment type="pathway">
    <text evidence="2">Glycolipid biosynthesis; glycosylphosphatidylinositol-anchor biosynthesis.</text>
</comment>
<dbReference type="EMBL" id="CWHQ02000011">
    <property type="protein sequence ID" value="SBO24616.1"/>
    <property type="molecule type" value="Genomic_DNA"/>
</dbReference>
<sequence length="628" mass="73242">MMNHRRGSTPAKGAHKSRYWHLATTVLCFFIVRITTFYVIHILQGSEYKYIDQLIALEREGNNQHGALHKRGHLSQPTERIHYFNSEQMNSTKDLQEYFQRNKRNGKIKQFLLKNDSMHYSFNSDLYNLKYIYESDILGRLSADVYSSLTVRINPLLLKALQFVLFREIPIKSGITKGNRNGRSGEGATSRGVEPFSLNRPELRFFLLICAVDLLIGVLLFLITQRLARWEVYFRYVNEDTRDAQWNLIDPILLMNIYLNNPLTILSNSFLSFDNFKLLLITTSFYLTLRRIRSEASPPQSSTPNLIAILFVNAMLLYITSFHFILVLIGVNHLLIYIHQGIMYKYKLKVPLNFLHMLLILLQNLALLIATLALYALLLLASAYVNSGSFSFLNNTLINEYKVLFLLPNLGNYWYLFSTTFRDYYHSFLFLFHVNNNTRYLNTVCNRLTHVQYFVYSTTLKDVANITLTSPPPPLMQFHVFFYPLPLLFRLVKTPLIYLKIMISIALVFHPNITVNDIVFSLLLLVIDYKRTVYAIPFIKLIIIMLGNLGLFFVTTNLWLRKNTGNANYVFFNQLIVFNITTFIITSSIKFYIRVQTPERQLQEGKCIVVSKEKTKFNLFQTLKETFV</sequence>
<feature type="transmembrane region" description="Helical" evidence="9">
    <location>
        <begin position="571"/>
        <end position="593"/>
    </location>
</feature>
<keyword evidence="4" id="KW-0337">GPI-anchor biosynthesis</keyword>
<dbReference type="PANTHER" id="PTHR13121:SF0">
    <property type="entry name" value="PHOSPHATIDYLINOSITOL GLYCAN ANCHOR BIOSYNTHESIS CLASS U PROTEIN"/>
    <property type="match status" value="1"/>
</dbReference>
<dbReference type="GO" id="GO:0016255">
    <property type="term" value="P:attachment of GPI anchor to protein"/>
    <property type="evidence" value="ECO:0007669"/>
    <property type="project" value="InterPro"/>
</dbReference>
<keyword evidence="6" id="KW-0256">Endoplasmic reticulum</keyword>
<comment type="subcellular location">
    <subcellularLocation>
        <location evidence="1">Endoplasmic reticulum membrane</location>
        <topology evidence="1">Multi-pass membrane protein</topology>
    </subcellularLocation>
</comment>
<organism evidence="10 11">
    <name type="scientific">Plasmodium knowlesi (strain H)</name>
    <dbReference type="NCBI Taxonomy" id="5851"/>
    <lineage>
        <taxon>Eukaryota</taxon>
        <taxon>Sar</taxon>
        <taxon>Alveolata</taxon>
        <taxon>Apicomplexa</taxon>
        <taxon>Aconoidasida</taxon>
        <taxon>Haemosporida</taxon>
        <taxon>Plasmodiidae</taxon>
        <taxon>Plasmodium</taxon>
        <taxon>Plasmodium (Plasmodium)</taxon>
    </lineage>
</organism>
<gene>
    <name evidence="10" type="ORF">PKNA1_C2_1269700</name>
</gene>
<feature type="transmembrane region" description="Helical" evidence="9">
    <location>
        <begin position="538"/>
        <end position="559"/>
    </location>
</feature>
<proteinExistence type="inferred from homology"/>
<evidence type="ECO:0000256" key="4">
    <source>
        <dbReference type="ARBA" id="ARBA00022502"/>
    </source>
</evidence>
<evidence type="ECO:0000256" key="6">
    <source>
        <dbReference type="ARBA" id="ARBA00022824"/>
    </source>
</evidence>
<dbReference type="AlphaFoldDB" id="A0A1A7VRP6"/>
<name>A0A1A7VRP6_PLAKH</name>
<feature type="transmembrane region" description="Helical" evidence="9">
    <location>
        <begin position="306"/>
        <end position="337"/>
    </location>
</feature>
<comment type="similarity">
    <text evidence="3">Belongs to the PIGU family.</text>
</comment>
<dbReference type="InterPro" id="IPR009600">
    <property type="entry name" value="PIG-U"/>
</dbReference>
<evidence type="ECO:0000256" key="2">
    <source>
        <dbReference type="ARBA" id="ARBA00004687"/>
    </source>
</evidence>
<keyword evidence="5 9" id="KW-0812">Transmembrane</keyword>
<reference evidence="11" key="1">
    <citation type="submission" date="2016-05" db="EMBL/GenBank/DDBJ databases">
        <authorList>
            <person name="Sharaf H."/>
        </authorList>
    </citation>
    <scope>NUCLEOTIDE SEQUENCE [LARGE SCALE GENOMIC DNA]</scope>
    <source>
        <strain evidence="11">H</strain>
    </source>
</reference>
<feature type="transmembrane region" description="Helical" evidence="9">
    <location>
        <begin position="20"/>
        <end position="40"/>
    </location>
</feature>
<dbReference type="PANTHER" id="PTHR13121">
    <property type="entry name" value="GPI TRANSAMIDASE COMPONENT PIG-U"/>
    <property type="match status" value="1"/>
</dbReference>
<accession>A0A1A7VRP6</accession>
<dbReference type="GO" id="GO:0042765">
    <property type="term" value="C:GPI-anchor transamidase complex"/>
    <property type="evidence" value="ECO:0007669"/>
    <property type="project" value="InterPro"/>
</dbReference>
<dbReference type="UniPathway" id="UPA00196"/>
<evidence type="ECO:0000256" key="1">
    <source>
        <dbReference type="ARBA" id="ARBA00004477"/>
    </source>
</evidence>
<dbReference type="Proteomes" id="UP000182128">
    <property type="component" value="Unassembled WGS sequence"/>
</dbReference>
<evidence type="ECO:0000256" key="7">
    <source>
        <dbReference type="ARBA" id="ARBA00022989"/>
    </source>
</evidence>
<evidence type="ECO:0000256" key="9">
    <source>
        <dbReference type="SAM" id="Phobius"/>
    </source>
</evidence>
<feature type="transmembrane region" description="Helical" evidence="9">
    <location>
        <begin position="358"/>
        <end position="385"/>
    </location>
</feature>
<keyword evidence="7 9" id="KW-1133">Transmembrane helix</keyword>
<dbReference type="Pfam" id="PF06728">
    <property type="entry name" value="PIG-U"/>
    <property type="match status" value="2"/>
</dbReference>
<evidence type="ECO:0000256" key="5">
    <source>
        <dbReference type="ARBA" id="ARBA00022692"/>
    </source>
</evidence>
<evidence type="ECO:0000256" key="3">
    <source>
        <dbReference type="ARBA" id="ARBA00010026"/>
    </source>
</evidence>
<dbReference type="GO" id="GO:0006506">
    <property type="term" value="P:GPI anchor biosynthetic process"/>
    <property type="evidence" value="ECO:0007669"/>
    <property type="project" value="UniProtKB-UniPathway"/>
</dbReference>
<keyword evidence="8 9" id="KW-0472">Membrane</keyword>